<comment type="caution">
    <text evidence="2">The sequence shown here is derived from an EMBL/GenBank/DDBJ whole genome shotgun (WGS) entry which is preliminary data.</text>
</comment>
<feature type="region of interest" description="Disordered" evidence="1">
    <location>
        <begin position="175"/>
        <end position="220"/>
    </location>
</feature>
<evidence type="ECO:0008006" key="4">
    <source>
        <dbReference type="Google" id="ProtNLM"/>
    </source>
</evidence>
<dbReference type="Proteomes" id="UP001500880">
    <property type="component" value="Unassembled WGS sequence"/>
</dbReference>
<sequence length="793" mass="92295">MSEYTFDFLQELDPELVQIGRSIENIFYDDPHGVLVKSRLFAEHMTKTIASLENLDHIKSWKQVDRIAYLDREGLFTKEVAQSFDMIRYIGNRAAHADGKGDLEKALKVHKNLFKISVWFAEVYGSYDFKTPEYQNPPMRKTEGLDTNQITKLIESTLSKQLSSFFKQQAIDEGFVTDDKPGTNQKELVEEQQGNPQEEEPPREEEEQHDTADQPEEGPRTLYGSELLFQLSKLKESSQEAIEGSEAFSSFKKYLHVERPIQNDLEHILRTKVNEQSSQLIFLCGSVGDGKSHLLAYMNETYPDLMANFKVHNDATESFDPHKNSLDTLAEVLEPFSDANIDKTNEKRILAINLGVLHNFLESSYVKESYTKLASFISESKIFETDYVSENYMDDHFNLISFSDYHPYELTKEGPESSYFMNIFEKIVQPTDDNPFYRAFNRDQAEGIMGPYMTNYKLLQQKTVRQKLSQLLIKAIVQHKYILSTRTLLNFVHDILIPSNLEEHLTSTSVIEETQALLPNMLFNSSDRSPLLKVISYVDPIHTRSEMIDQMLIELNNSTDISKVFQKNISQEGLKDWVDALSDLGPFYELTKATRQVLNTSLIRFCYFLSDEMEEIFKNKTYNDFMHYLYAFNLGIPAGLKGIYQETEDAIFAWKGSPKGNDQYIYYEESMGSMNIAQTLELKRYTNHLVKRDQDVFYRFKDTLLIGFQNQHKTEYALLEIDYPLYETMVKVLNGYRPNKKDKEDAIQFLEFVEKLMQIGKKEDEMVIHDLTEDLLFKLEYDAEFEEFTFKRE</sequence>
<dbReference type="InterPro" id="IPR017647">
    <property type="entry name" value="Dnd_assoc_3"/>
</dbReference>
<organism evidence="2 3">
    <name type="scientific">Salinibacillus aidingensis</name>
    <dbReference type="NCBI Taxonomy" id="237684"/>
    <lineage>
        <taxon>Bacteria</taxon>
        <taxon>Bacillati</taxon>
        <taxon>Bacillota</taxon>
        <taxon>Bacilli</taxon>
        <taxon>Bacillales</taxon>
        <taxon>Bacillaceae</taxon>
        <taxon>Salinibacillus</taxon>
    </lineage>
</organism>
<evidence type="ECO:0000256" key="1">
    <source>
        <dbReference type="SAM" id="MobiDB-lite"/>
    </source>
</evidence>
<protein>
    <recommendedName>
        <fullName evidence="4">DNA phosphorothioation-dependent restriction protein DptF</fullName>
    </recommendedName>
</protein>
<dbReference type="EMBL" id="BAAADO010000003">
    <property type="protein sequence ID" value="GAA0492756.1"/>
    <property type="molecule type" value="Genomic_DNA"/>
</dbReference>
<name>A0ABP3L3R9_9BACI</name>
<evidence type="ECO:0000313" key="3">
    <source>
        <dbReference type="Proteomes" id="UP001500880"/>
    </source>
</evidence>
<dbReference type="NCBIfam" id="TIGR03238">
    <property type="entry name" value="dnd_assoc_3"/>
    <property type="match status" value="1"/>
</dbReference>
<proteinExistence type="predicted"/>
<feature type="compositionally biased region" description="Acidic residues" evidence="1">
    <location>
        <begin position="197"/>
        <end position="216"/>
    </location>
</feature>
<dbReference type="RefSeq" id="WP_343840072.1">
    <property type="nucleotide sequence ID" value="NZ_BAAADO010000003.1"/>
</dbReference>
<gene>
    <name evidence="2" type="ORF">GCM10008986_18930</name>
</gene>
<accession>A0ABP3L3R9</accession>
<keyword evidence="3" id="KW-1185">Reference proteome</keyword>
<reference evidence="3" key="1">
    <citation type="journal article" date="2019" name="Int. J. Syst. Evol. Microbiol.">
        <title>The Global Catalogue of Microorganisms (GCM) 10K type strain sequencing project: providing services to taxonomists for standard genome sequencing and annotation.</title>
        <authorList>
            <consortium name="The Broad Institute Genomics Platform"/>
            <consortium name="The Broad Institute Genome Sequencing Center for Infectious Disease"/>
            <person name="Wu L."/>
            <person name="Ma J."/>
        </authorList>
    </citation>
    <scope>NUCLEOTIDE SEQUENCE [LARGE SCALE GENOMIC DNA]</scope>
    <source>
        <strain evidence="3">JCM 12389</strain>
    </source>
</reference>
<evidence type="ECO:0000313" key="2">
    <source>
        <dbReference type="EMBL" id="GAA0492756.1"/>
    </source>
</evidence>